<reference evidence="2 3" key="1">
    <citation type="submission" date="2019-10" db="EMBL/GenBank/DDBJ databases">
        <title>Rudanella paleaurantiibacter sp. nov., isolated from sludge.</title>
        <authorList>
            <person name="Xu S.Q."/>
        </authorList>
    </citation>
    <scope>NUCLEOTIDE SEQUENCE [LARGE SCALE GENOMIC DNA]</scope>
    <source>
        <strain evidence="2 3">HX-22-17</strain>
    </source>
</reference>
<evidence type="ECO:0000313" key="2">
    <source>
        <dbReference type="EMBL" id="KAB7733004.1"/>
    </source>
</evidence>
<dbReference type="RefSeq" id="WP_246168796.1">
    <property type="nucleotide sequence ID" value="NZ_WELI01000001.1"/>
</dbReference>
<sequence length="124" mass="14514">MAQLIHSLTDEEPISLLNAPPKRCFFIYGSQPDKQRGQHRHRHSMMLMNCVRGSVRVYVQTPSHDQYFTLDDSTKYLLLSPSDWRMMYDFTPDAILVVTSDYPYVEEDYIEAPYREPVLVQPNA</sequence>
<evidence type="ECO:0000313" key="3">
    <source>
        <dbReference type="Proteomes" id="UP000488299"/>
    </source>
</evidence>
<dbReference type="Pfam" id="PF05523">
    <property type="entry name" value="FdtA"/>
    <property type="match status" value="1"/>
</dbReference>
<dbReference type="SUPFAM" id="SSF51182">
    <property type="entry name" value="RmlC-like cupins"/>
    <property type="match status" value="1"/>
</dbReference>
<dbReference type="InterPro" id="IPR014710">
    <property type="entry name" value="RmlC-like_jellyroll"/>
</dbReference>
<comment type="caution">
    <text evidence="2">The sequence shown here is derived from an EMBL/GenBank/DDBJ whole genome shotgun (WGS) entry which is preliminary data.</text>
</comment>
<dbReference type="AlphaFoldDB" id="A0A7J5U591"/>
<organism evidence="2 3">
    <name type="scientific">Rudanella paleaurantiibacter</name>
    <dbReference type="NCBI Taxonomy" id="2614655"/>
    <lineage>
        <taxon>Bacteria</taxon>
        <taxon>Pseudomonadati</taxon>
        <taxon>Bacteroidota</taxon>
        <taxon>Cytophagia</taxon>
        <taxon>Cytophagales</taxon>
        <taxon>Cytophagaceae</taxon>
        <taxon>Rudanella</taxon>
    </lineage>
</organism>
<gene>
    <name evidence="2" type="ORF">F5984_03410</name>
</gene>
<dbReference type="InterPro" id="IPR008894">
    <property type="entry name" value="QdtA_cupin_dom"/>
</dbReference>
<protein>
    <submittedName>
        <fullName evidence="2">WxcM-like domain-containing protein</fullName>
    </submittedName>
</protein>
<dbReference type="CDD" id="cd20292">
    <property type="entry name" value="cupin_QdtA-like"/>
    <property type="match status" value="1"/>
</dbReference>
<dbReference type="InterPro" id="IPR011051">
    <property type="entry name" value="RmlC_Cupin_sf"/>
</dbReference>
<dbReference type="Gene3D" id="2.60.120.10">
    <property type="entry name" value="Jelly Rolls"/>
    <property type="match status" value="1"/>
</dbReference>
<evidence type="ECO:0000259" key="1">
    <source>
        <dbReference type="Pfam" id="PF05523"/>
    </source>
</evidence>
<dbReference type="EMBL" id="WELI01000001">
    <property type="protein sequence ID" value="KAB7733004.1"/>
    <property type="molecule type" value="Genomic_DNA"/>
</dbReference>
<accession>A0A7J5U591</accession>
<name>A0A7J5U591_9BACT</name>
<proteinExistence type="predicted"/>
<feature type="domain" description="Sugar 3,4-ketoisomerase QdtA cupin" evidence="1">
    <location>
        <begin position="20"/>
        <end position="111"/>
    </location>
</feature>
<dbReference type="Proteomes" id="UP000488299">
    <property type="component" value="Unassembled WGS sequence"/>
</dbReference>
<keyword evidence="3" id="KW-1185">Reference proteome</keyword>